<organism evidence="2 3">
    <name type="scientific">Tunturiibacter lichenicola</name>
    <dbReference type="NCBI Taxonomy" id="2051959"/>
    <lineage>
        <taxon>Bacteria</taxon>
        <taxon>Pseudomonadati</taxon>
        <taxon>Acidobacteriota</taxon>
        <taxon>Terriglobia</taxon>
        <taxon>Terriglobales</taxon>
        <taxon>Acidobacteriaceae</taxon>
        <taxon>Tunturiibacter</taxon>
    </lineage>
</organism>
<dbReference type="PANTHER" id="PTHR35446">
    <property type="entry name" value="SI:CH211-175M2.5"/>
    <property type="match status" value="1"/>
</dbReference>
<dbReference type="InterPro" id="IPR003779">
    <property type="entry name" value="CMD-like"/>
</dbReference>
<keyword evidence="2" id="KW-0560">Oxidoreductase</keyword>
<keyword evidence="2" id="KW-0575">Peroxidase</keyword>
<protein>
    <submittedName>
        <fullName evidence="2">Peroxidase-related enzyme</fullName>
    </submittedName>
</protein>
<evidence type="ECO:0000313" key="3">
    <source>
        <dbReference type="Proteomes" id="UP000569092"/>
    </source>
</evidence>
<dbReference type="AlphaFoldDB" id="A0A7W8J885"/>
<dbReference type="GO" id="GO:0051920">
    <property type="term" value="F:peroxiredoxin activity"/>
    <property type="evidence" value="ECO:0007669"/>
    <property type="project" value="InterPro"/>
</dbReference>
<evidence type="ECO:0000259" key="1">
    <source>
        <dbReference type="Pfam" id="PF02627"/>
    </source>
</evidence>
<dbReference type="InterPro" id="IPR004675">
    <property type="entry name" value="AhpD_core"/>
</dbReference>
<dbReference type="PANTHER" id="PTHR35446:SF3">
    <property type="entry name" value="CMD DOMAIN-CONTAINING PROTEIN"/>
    <property type="match status" value="1"/>
</dbReference>
<dbReference type="Proteomes" id="UP000569092">
    <property type="component" value="Unassembled WGS sequence"/>
</dbReference>
<gene>
    <name evidence="2" type="ORF">HDF10_002424</name>
</gene>
<dbReference type="Gene3D" id="1.20.1290.10">
    <property type="entry name" value="AhpD-like"/>
    <property type="match status" value="1"/>
</dbReference>
<reference evidence="2 3" key="1">
    <citation type="submission" date="2020-08" db="EMBL/GenBank/DDBJ databases">
        <title>Genomic Encyclopedia of Type Strains, Phase IV (KMG-V): Genome sequencing to study the core and pangenomes of soil and plant-associated prokaryotes.</title>
        <authorList>
            <person name="Whitman W."/>
        </authorList>
    </citation>
    <scope>NUCLEOTIDE SEQUENCE [LARGE SCALE GENOMIC DNA]</scope>
    <source>
        <strain evidence="2 3">M8US30</strain>
    </source>
</reference>
<evidence type="ECO:0000313" key="2">
    <source>
        <dbReference type="EMBL" id="MBB5344445.1"/>
    </source>
</evidence>
<dbReference type="InterPro" id="IPR029032">
    <property type="entry name" value="AhpD-like"/>
</dbReference>
<comment type="caution">
    <text evidence="2">The sequence shown here is derived from an EMBL/GenBank/DDBJ whole genome shotgun (WGS) entry which is preliminary data.</text>
</comment>
<dbReference type="Pfam" id="PF02627">
    <property type="entry name" value="CMD"/>
    <property type="match status" value="1"/>
</dbReference>
<dbReference type="NCBIfam" id="TIGR00778">
    <property type="entry name" value="ahpD_dom"/>
    <property type="match status" value="1"/>
</dbReference>
<dbReference type="EMBL" id="JACHDZ010000003">
    <property type="protein sequence ID" value="MBB5344445.1"/>
    <property type="molecule type" value="Genomic_DNA"/>
</dbReference>
<sequence>MSRLSAIDQNVATGKAKDLLTAVHGALGIVPNMTKVMANSPAVLEGYLGLSGALGKGLLDAKTREQLALVSAQENECDYCLSAHSAIGKMVGLTPEQIGEARNGHGRDAHATAALTFARRVLETRGEISDQDLVAVRAAGFNDGQVAEIIAHVALNVLTNYFNKAAQVEIDFPKVSFANAG</sequence>
<name>A0A7W8J885_9BACT</name>
<accession>A0A7W8J885</accession>
<dbReference type="SUPFAM" id="SSF69118">
    <property type="entry name" value="AhpD-like"/>
    <property type="match status" value="1"/>
</dbReference>
<feature type="domain" description="Carboxymuconolactone decarboxylase-like" evidence="1">
    <location>
        <begin position="41"/>
        <end position="123"/>
    </location>
</feature>
<proteinExistence type="predicted"/>